<reference evidence="8" key="1">
    <citation type="submission" date="2020-05" db="EMBL/GenBank/DDBJ databases">
        <title>WGS assembly of Panicum virgatum.</title>
        <authorList>
            <person name="Lovell J.T."/>
            <person name="Jenkins J."/>
            <person name="Shu S."/>
            <person name="Juenger T.E."/>
            <person name="Schmutz J."/>
        </authorList>
    </citation>
    <scope>NUCLEOTIDE SEQUENCE</scope>
    <source>
        <strain evidence="8">AP13</strain>
    </source>
</reference>
<dbReference type="AlphaFoldDB" id="A0A8T0TIS6"/>
<feature type="active site" description="Nucleophile" evidence="6">
    <location>
        <position position="342"/>
    </location>
</feature>
<evidence type="ECO:0000256" key="3">
    <source>
        <dbReference type="ARBA" id="ARBA00022801"/>
    </source>
</evidence>
<evidence type="ECO:0000256" key="5">
    <source>
        <dbReference type="ARBA" id="ARBA00023180"/>
    </source>
</evidence>
<proteinExistence type="inferred from homology"/>
<dbReference type="PROSITE" id="PS00572">
    <property type="entry name" value="GLYCOSYL_HYDROL_F1_1"/>
    <property type="match status" value="1"/>
</dbReference>
<dbReference type="PRINTS" id="PR00131">
    <property type="entry name" value="GLHYDRLASE1"/>
</dbReference>
<dbReference type="GO" id="GO:0033907">
    <property type="term" value="F:beta-D-fucosidase activity"/>
    <property type="evidence" value="ECO:0007669"/>
    <property type="project" value="UniProtKB-ARBA"/>
</dbReference>
<dbReference type="InterPro" id="IPR001360">
    <property type="entry name" value="Glyco_hydro_1"/>
</dbReference>
<evidence type="ECO:0000256" key="2">
    <source>
        <dbReference type="ARBA" id="ARBA00022729"/>
    </source>
</evidence>
<keyword evidence="4" id="KW-1015">Disulfide bond</keyword>
<accession>A0A8T0TIS6</accession>
<comment type="caution">
    <text evidence="8">The sequence shown here is derived from an EMBL/GenBank/DDBJ whole genome shotgun (WGS) entry which is preliminary data.</text>
</comment>
<keyword evidence="9" id="KW-1185">Reference proteome</keyword>
<keyword evidence="3" id="KW-0378">Hydrolase</keyword>
<dbReference type="InterPro" id="IPR017853">
    <property type="entry name" value="GH"/>
</dbReference>
<name>A0A8T0TIS6_PANVG</name>
<dbReference type="GO" id="GO:0005975">
    <property type="term" value="P:carbohydrate metabolic process"/>
    <property type="evidence" value="ECO:0007669"/>
    <property type="project" value="InterPro"/>
</dbReference>
<evidence type="ECO:0000313" key="8">
    <source>
        <dbReference type="EMBL" id="KAG2611741.1"/>
    </source>
</evidence>
<gene>
    <name evidence="8" type="ORF">PVAP13_4KG113110</name>
</gene>
<dbReference type="PANTHER" id="PTHR10353:SF334">
    <property type="entry name" value="BETA-GLUCOSIDASE 29"/>
    <property type="match status" value="1"/>
</dbReference>
<sequence>MGQLHPHPRKILNNDNGDVALDMYHRYKGDMQLLKDMNMDSFRFSIAWSRILPNGSLSGGINKEGVAFYNNLIKEVIAKGLRPFVTIFHWDTPLALEEKYGGFFSEKIMSSATFNEPWTYAERGYAAGAFAPGRCSPHVSRSCFPGDSAREPYVVTHHILLAHAEAVALYRARYQKAQRGQIGITLVSHWFVPATNSSADRAAVRRSLDFMYGWYLDPIVHGAYPASMAGYLGARLPGEAQVDEIIKEPKPTEPPALDRACSYDFIGVNYYTTYFTSAAPPADGLRQSYDTDARASTSGFRDGMPIGPKEFVSVIFNYPAGVREILLYTSRWYGNPVMYVTENGIAEGNNAMLPLAEVLKDGHRIEFHSKHLHFVNHAIWDDTNVKGYFTWTFMDCFKWGDGYLDRFGLIFIDRINGLKRYRKESSYWIENFLRACSVTHGFIRSRK</sequence>
<dbReference type="InterPro" id="IPR018120">
    <property type="entry name" value="Glyco_hydro_1_AS"/>
</dbReference>
<comment type="similarity">
    <text evidence="1 7">Belongs to the glycosyl hydrolase 1 family.</text>
</comment>
<dbReference type="SUPFAM" id="SSF51445">
    <property type="entry name" value="(Trans)glycosidases"/>
    <property type="match status" value="1"/>
</dbReference>
<dbReference type="Pfam" id="PF00232">
    <property type="entry name" value="Glyco_hydro_1"/>
    <property type="match status" value="1"/>
</dbReference>
<dbReference type="GO" id="GO:0004565">
    <property type="term" value="F:beta-galactosidase activity"/>
    <property type="evidence" value="ECO:0007669"/>
    <property type="project" value="UniProtKB-ARBA"/>
</dbReference>
<evidence type="ECO:0000256" key="1">
    <source>
        <dbReference type="ARBA" id="ARBA00010838"/>
    </source>
</evidence>
<keyword evidence="2" id="KW-0732">Signal</keyword>
<keyword evidence="5" id="KW-0325">Glycoprotein</keyword>
<dbReference type="Gene3D" id="3.20.20.80">
    <property type="entry name" value="Glycosidases"/>
    <property type="match status" value="1"/>
</dbReference>
<dbReference type="PANTHER" id="PTHR10353">
    <property type="entry name" value="GLYCOSYL HYDROLASE"/>
    <property type="match status" value="1"/>
</dbReference>
<evidence type="ECO:0000256" key="6">
    <source>
        <dbReference type="PROSITE-ProRule" id="PRU10055"/>
    </source>
</evidence>
<dbReference type="EMBL" id="CM029043">
    <property type="protein sequence ID" value="KAG2611741.1"/>
    <property type="molecule type" value="Genomic_DNA"/>
</dbReference>
<evidence type="ECO:0000256" key="4">
    <source>
        <dbReference type="ARBA" id="ARBA00023157"/>
    </source>
</evidence>
<evidence type="ECO:0000256" key="7">
    <source>
        <dbReference type="RuleBase" id="RU003690"/>
    </source>
</evidence>
<dbReference type="GO" id="GO:0008422">
    <property type="term" value="F:beta-glucosidase activity"/>
    <property type="evidence" value="ECO:0007669"/>
    <property type="project" value="TreeGrafter"/>
</dbReference>
<organism evidence="8 9">
    <name type="scientific">Panicum virgatum</name>
    <name type="common">Blackwell switchgrass</name>
    <dbReference type="NCBI Taxonomy" id="38727"/>
    <lineage>
        <taxon>Eukaryota</taxon>
        <taxon>Viridiplantae</taxon>
        <taxon>Streptophyta</taxon>
        <taxon>Embryophyta</taxon>
        <taxon>Tracheophyta</taxon>
        <taxon>Spermatophyta</taxon>
        <taxon>Magnoliopsida</taxon>
        <taxon>Liliopsida</taxon>
        <taxon>Poales</taxon>
        <taxon>Poaceae</taxon>
        <taxon>PACMAD clade</taxon>
        <taxon>Panicoideae</taxon>
        <taxon>Panicodae</taxon>
        <taxon>Paniceae</taxon>
        <taxon>Panicinae</taxon>
        <taxon>Panicum</taxon>
        <taxon>Panicum sect. Hiantes</taxon>
    </lineage>
</organism>
<evidence type="ECO:0000313" key="9">
    <source>
        <dbReference type="Proteomes" id="UP000823388"/>
    </source>
</evidence>
<protein>
    <submittedName>
        <fullName evidence="8">Uncharacterized protein</fullName>
    </submittedName>
</protein>
<dbReference type="Proteomes" id="UP000823388">
    <property type="component" value="Chromosome 4K"/>
</dbReference>
<dbReference type="FunFam" id="3.20.20.80:FF:000020">
    <property type="entry name" value="Beta-glucosidase 12"/>
    <property type="match status" value="1"/>
</dbReference>